<reference evidence="2" key="1">
    <citation type="submission" date="2024-07" db="EMBL/GenBank/DDBJ databases">
        <authorList>
            <person name="Yu S.T."/>
        </authorList>
    </citation>
    <scope>NUCLEOTIDE SEQUENCE</scope>
    <source>
        <strain evidence="2">R11</strain>
    </source>
</reference>
<evidence type="ECO:0000313" key="2">
    <source>
        <dbReference type="EMBL" id="XDQ09239.1"/>
    </source>
</evidence>
<dbReference type="RefSeq" id="WP_369269672.1">
    <property type="nucleotide sequence ID" value="NZ_CP163432.1"/>
</dbReference>
<feature type="domain" description="DUF7824" evidence="1">
    <location>
        <begin position="498"/>
        <end position="621"/>
    </location>
</feature>
<dbReference type="Pfam" id="PF25148">
    <property type="entry name" value="DUF7824"/>
    <property type="match status" value="1"/>
</dbReference>
<protein>
    <submittedName>
        <fullName evidence="2">DUF6493 family protein</fullName>
    </submittedName>
</protein>
<name>A0AB39MTG8_9ACTN</name>
<organism evidence="2">
    <name type="scientific">Streptomyces sp. R11</name>
    <dbReference type="NCBI Taxonomy" id="3238625"/>
    <lineage>
        <taxon>Bacteria</taxon>
        <taxon>Bacillati</taxon>
        <taxon>Actinomycetota</taxon>
        <taxon>Actinomycetes</taxon>
        <taxon>Kitasatosporales</taxon>
        <taxon>Streptomycetaceae</taxon>
        <taxon>Streptomyces</taxon>
    </lineage>
</organism>
<dbReference type="InterPro" id="IPR056726">
    <property type="entry name" value="DUF7824"/>
</dbReference>
<accession>A0AB39MTG8</accession>
<dbReference type="AlphaFoldDB" id="A0AB39MTG8"/>
<evidence type="ECO:0000259" key="1">
    <source>
        <dbReference type="Pfam" id="PF25148"/>
    </source>
</evidence>
<gene>
    <name evidence="2" type="ORF">AB5J55_06085</name>
</gene>
<dbReference type="EMBL" id="CP163432">
    <property type="protein sequence ID" value="XDQ09239.1"/>
    <property type="molecule type" value="Genomic_DNA"/>
</dbReference>
<proteinExistence type="predicted"/>
<sequence>MSSLMEAVRAGRTAEVVSLLDGMTDAERRALFPELKALRKELRADQWTAQARSAYPTLHAAGTACQTGAAGVANWLAASDMRWWPAPPAVLIDLLGDRSPSWLGDVAHRLAERPTGSRVPYELMAGLVRLSGCPVPTTEAYVHGWVEHIGHVWQRGDTVLDRLRKDPHLAQLTAALFETNDIGSRLAWTADEGPNSWTEALATLTTEGVLDRKATVDACLARLLRGGPAADHRVFLRMLRTLTLTRDEEREHTAEWLALASDAASVVAAHAQSVLASLALDSELTTRQLTEMSGAVLFRHEKKLVRAQLVLLGKVLARDASAADDLLPAVAQAFGHEDSDVQERALKLVERHAGKAGTDETREELASAAAQLIPTLRMRAAQSLGASSEALEPVPYEEVLPPAPEPVRLAPAPGSAAELAEEVGALLASDGDVAAFERTLDGLVRHAYRDRDGLLEALDPVVARRWWDGREQAYAYSADDYFTRHHGLINAAHGLELMLATLCGKVLTATLHKAVQRGTVTGDCGHSPLARAFEARIWETAYRIRAEPLPFLLSTPTWGTGLLEPDELVARLDEYRRLGARVSEADFAQALLRVRRGDRALAEAAAERAMTLGTAEGTRLAEWLTTGAPAVPAFHRQMSGDRILVESGEIAELQGDFPAGFRPLGRPVSFDRDRWHCWHWGDGMRRHWLALLPEQRELVAVRMLRELSAVAVDDTRGEAAVLPALAESGGEAGDAVHLAVAYGLGARHPEDRLAAVDALLVLAARGQLDAALMGADLGQLVRRGAVKPSRLVESARTAAATGANAAVWEMLRHTLPVLLADLAPDGTTGGATGAATGGTTGGATAPRRGLADLLALAAECAERTGAREELPHLARAADRRGSSRLVAQARRLRSALAAA</sequence>